<dbReference type="EMBL" id="DYWT01000209">
    <property type="protein sequence ID" value="HJF32660.1"/>
    <property type="molecule type" value="Genomic_DNA"/>
</dbReference>
<protein>
    <submittedName>
        <fullName evidence="2">Uncharacterized protein</fullName>
    </submittedName>
</protein>
<gene>
    <name evidence="2" type="ORF">K8V56_12925</name>
</gene>
<sequence length="119" mass="13978">MDEKQPFKIRYLLVTFMAFLIALLFYYGQTFEEALYSEGFPVPDQAKIQKVSSEKSFESYTWKPASEEHGLPIRYKLIIRLSGWKKVDQTGTMTTYEKEGRKVDIISRKNYLGIYGQKE</sequence>
<dbReference type="AlphaFoldDB" id="A0A921FZQ5"/>
<proteinExistence type="predicted"/>
<evidence type="ECO:0000256" key="1">
    <source>
        <dbReference type="SAM" id="Phobius"/>
    </source>
</evidence>
<keyword evidence="1" id="KW-0472">Membrane</keyword>
<feature type="transmembrane region" description="Helical" evidence="1">
    <location>
        <begin position="9"/>
        <end position="28"/>
    </location>
</feature>
<name>A0A921FZQ5_SPOPS</name>
<keyword evidence="1" id="KW-1133">Transmembrane helix</keyword>
<evidence type="ECO:0000313" key="2">
    <source>
        <dbReference type="EMBL" id="HJF32660.1"/>
    </source>
</evidence>
<keyword evidence="1" id="KW-0812">Transmembrane</keyword>
<organism evidence="2 3">
    <name type="scientific">Sporosarcina psychrophila</name>
    <name type="common">Bacillus psychrophilus</name>
    <dbReference type="NCBI Taxonomy" id="1476"/>
    <lineage>
        <taxon>Bacteria</taxon>
        <taxon>Bacillati</taxon>
        <taxon>Bacillota</taxon>
        <taxon>Bacilli</taxon>
        <taxon>Bacillales</taxon>
        <taxon>Caryophanaceae</taxon>
        <taxon>Sporosarcina</taxon>
    </lineage>
</organism>
<reference evidence="2" key="1">
    <citation type="journal article" date="2021" name="PeerJ">
        <title>Extensive microbial diversity within the chicken gut microbiome revealed by metagenomics and culture.</title>
        <authorList>
            <person name="Gilroy R."/>
            <person name="Ravi A."/>
            <person name="Getino M."/>
            <person name="Pursley I."/>
            <person name="Horton D.L."/>
            <person name="Alikhan N.F."/>
            <person name="Baker D."/>
            <person name="Gharbi K."/>
            <person name="Hall N."/>
            <person name="Watson M."/>
            <person name="Adriaenssens E.M."/>
            <person name="Foster-Nyarko E."/>
            <person name="Jarju S."/>
            <person name="Secka A."/>
            <person name="Antonio M."/>
            <person name="Oren A."/>
            <person name="Chaudhuri R.R."/>
            <person name="La Ragione R."/>
            <person name="Hildebrand F."/>
            <person name="Pallen M.J."/>
        </authorList>
    </citation>
    <scope>NUCLEOTIDE SEQUENCE</scope>
    <source>
        <strain evidence="2">CHK171-7178</strain>
    </source>
</reference>
<accession>A0A921FZQ5</accession>
<evidence type="ECO:0000313" key="3">
    <source>
        <dbReference type="Proteomes" id="UP000698173"/>
    </source>
</evidence>
<dbReference type="Proteomes" id="UP000698173">
    <property type="component" value="Unassembled WGS sequence"/>
</dbReference>
<reference evidence="2" key="2">
    <citation type="submission" date="2021-09" db="EMBL/GenBank/DDBJ databases">
        <authorList>
            <person name="Gilroy R."/>
        </authorList>
    </citation>
    <scope>NUCLEOTIDE SEQUENCE</scope>
    <source>
        <strain evidence="2">CHK171-7178</strain>
    </source>
</reference>
<comment type="caution">
    <text evidence="2">The sequence shown here is derived from an EMBL/GenBank/DDBJ whole genome shotgun (WGS) entry which is preliminary data.</text>
</comment>